<feature type="transmembrane region" description="Helical" evidence="3">
    <location>
        <begin position="97"/>
        <end position="116"/>
    </location>
</feature>
<sequence length="319" mass="34367">MSASTCCARPERRRPRHPTAPLTTDSLRRYGALGLPLALPTVAVYVLLPTWYFETTGLSLTLIGALLLFTRLFDVVTDPLIGLAIDRYPAIRPARPILIGGLLCAPALWLLVNPLADQAALSLLAGLLLLYLGWTLIQVPYLAWLPRLHDDSHERNRAAGFREAMTLAGLVLSAALPAAASLAGFDVQQGLNLLVLVTLLIGAFAVRALGQLPAGRLPSQASSDGGWRLFRENRLALRLLTGWFVNGLANGFPAILFPLFVSAWLGAANWTAPCTSCCTSVPPSCRCRCGSRFRVALPAPACGAWRCSAPSPPLPWRRC</sequence>
<dbReference type="InterPro" id="IPR036259">
    <property type="entry name" value="MFS_trans_sf"/>
</dbReference>
<dbReference type="Pfam" id="PF13347">
    <property type="entry name" value="MFS_2"/>
    <property type="match status" value="1"/>
</dbReference>
<feature type="region of interest" description="Disordered" evidence="2">
    <location>
        <begin position="1"/>
        <end position="21"/>
    </location>
</feature>
<dbReference type="SUPFAM" id="SSF103473">
    <property type="entry name" value="MFS general substrate transporter"/>
    <property type="match status" value="1"/>
</dbReference>
<evidence type="ECO:0000256" key="2">
    <source>
        <dbReference type="SAM" id="MobiDB-lite"/>
    </source>
</evidence>
<accession>A0ABW1ZUX3</accession>
<dbReference type="InterPro" id="IPR039672">
    <property type="entry name" value="MFS_2"/>
</dbReference>
<feature type="transmembrane region" description="Helical" evidence="3">
    <location>
        <begin position="122"/>
        <end position="144"/>
    </location>
</feature>
<feature type="transmembrane region" description="Helical" evidence="3">
    <location>
        <begin position="30"/>
        <end position="48"/>
    </location>
</feature>
<evidence type="ECO:0000313" key="5">
    <source>
        <dbReference type="Proteomes" id="UP001596422"/>
    </source>
</evidence>
<feature type="transmembrane region" description="Helical" evidence="3">
    <location>
        <begin position="164"/>
        <end position="185"/>
    </location>
</feature>
<feature type="transmembrane region" description="Helical" evidence="3">
    <location>
        <begin position="243"/>
        <end position="267"/>
    </location>
</feature>
<evidence type="ECO:0000256" key="1">
    <source>
        <dbReference type="ARBA" id="ARBA00009617"/>
    </source>
</evidence>
<keyword evidence="5" id="KW-1185">Reference proteome</keyword>
<proteinExistence type="inferred from homology"/>
<dbReference type="EMBL" id="JBHSWE010000001">
    <property type="protein sequence ID" value="MFC6669173.1"/>
    <property type="molecule type" value="Genomic_DNA"/>
</dbReference>
<dbReference type="PANTHER" id="PTHR11328:SF24">
    <property type="entry name" value="MAJOR FACILITATOR SUPERFAMILY (MFS) PROFILE DOMAIN-CONTAINING PROTEIN"/>
    <property type="match status" value="1"/>
</dbReference>
<reference evidence="5" key="1">
    <citation type="journal article" date="2019" name="Int. J. Syst. Evol. Microbiol.">
        <title>The Global Catalogue of Microorganisms (GCM) 10K type strain sequencing project: providing services to taxonomists for standard genome sequencing and annotation.</title>
        <authorList>
            <consortium name="The Broad Institute Genomics Platform"/>
            <consortium name="The Broad Institute Genome Sequencing Center for Infectious Disease"/>
            <person name="Wu L."/>
            <person name="Ma J."/>
        </authorList>
    </citation>
    <scope>NUCLEOTIDE SEQUENCE [LARGE SCALE GENOMIC DNA]</scope>
    <source>
        <strain evidence="5">NBRC 111756</strain>
    </source>
</reference>
<comment type="similarity">
    <text evidence="1">Belongs to the sodium:galactoside symporter (TC 2.A.2) family.</text>
</comment>
<gene>
    <name evidence="4" type="ORF">ACFQDL_02900</name>
</gene>
<protein>
    <submittedName>
        <fullName evidence="4">MFS transporter</fullName>
    </submittedName>
</protein>
<dbReference type="PANTHER" id="PTHR11328">
    <property type="entry name" value="MAJOR FACILITATOR SUPERFAMILY DOMAIN-CONTAINING PROTEIN"/>
    <property type="match status" value="1"/>
</dbReference>
<keyword evidence="3" id="KW-0812">Transmembrane</keyword>
<evidence type="ECO:0000256" key="3">
    <source>
        <dbReference type="SAM" id="Phobius"/>
    </source>
</evidence>
<comment type="caution">
    <text evidence="4">The sequence shown here is derived from an EMBL/GenBank/DDBJ whole genome shotgun (WGS) entry which is preliminary data.</text>
</comment>
<keyword evidence="3" id="KW-1133">Transmembrane helix</keyword>
<name>A0ABW1ZUX3_9GAMM</name>
<dbReference type="Proteomes" id="UP001596422">
    <property type="component" value="Unassembled WGS sequence"/>
</dbReference>
<feature type="transmembrane region" description="Helical" evidence="3">
    <location>
        <begin position="60"/>
        <end position="85"/>
    </location>
</feature>
<organism evidence="4 5">
    <name type="scientific">Marinobacterium aestuariivivens</name>
    <dbReference type="NCBI Taxonomy" id="1698799"/>
    <lineage>
        <taxon>Bacteria</taxon>
        <taxon>Pseudomonadati</taxon>
        <taxon>Pseudomonadota</taxon>
        <taxon>Gammaproteobacteria</taxon>
        <taxon>Oceanospirillales</taxon>
        <taxon>Oceanospirillaceae</taxon>
        <taxon>Marinobacterium</taxon>
    </lineage>
</organism>
<dbReference type="RefSeq" id="WP_379907752.1">
    <property type="nucleotide sequence ID" value="NZ_JBHSWE010000001.1"/>
</dbReference>
<keyword evidence="3" id="KW-0472">Membrane</keyword>
<feature type="transmembrane region" description="Helical" evidence="3">
    <location>
        <begin position="191"/>
        <end position="210"/>
    </location>
</feature>
<evidence type="ECO:0000313" key="4">
    <source>
        <dbReference type="EMBL" id="MFC6669173.1"/>
    </source>
</evidence>
<dbReference type="Gene3D" id="1.20.1250.20">
    <property type="entry name" value="MFS general substrate transporter like domains"/>
    <property type="match status" value="1"/>
</dbReference>